<dbReference type="OMA" id="RDFDTIM"/>
<feature type="signal peptide" evidence="12">
    <location>
        <begin position="1"/>
        <end position="21"/>
    </location>
</feature>
<feature type="region of interest" description="Disordered" evidence="10">
    <location>
        <begin position="796"/>
        <end position="818"/>
    </location>
</feature>
<keyword evidence="4" id="KW-0808">Transferase</keyword>
<dbReference type="FunFam" id="3.30.200.20:FF:000394">
    <property type="entry name" value="Leucine-rich repeat receptor-like protein kinase"/>
    <property type="match status" value="1"/>
</dbReference>
<comment type="catalytic activity">
    <reaction evidence="9">
        <text>L-seryl-[protein] + ATP = O-phospho-L-seryl-[protein] + ADP + H(+)</text>
        <dbReference type="Rhea" id="RHEA:17989"/>
        <dbReference type="Rhea" id="RHEA-COMP:9863"/>
        <dbReference type="Rhea" id="RHEA-COMP:11604"/>
        <dbReference type="ChEBI" id="CHEBI:15378"/>
        <dbReference type="ChEBI" id="CHEBI:29999"/>
        <dbReference type="ChEBI" id="CHEBI:30616"/>
        <dbReference type="ChEBI" id="CHEBI:83421"/>
        <dbReference type="ChEBI" id="CHEBI:456216"/>
        <dbReference type="EC" id="2.7.11.1"/>
    </reaction>
</comment>
<evidence type="ECO:0000256" key="11">
    <source>
        <dbReference type="SAM" id="Phobius"/>
    </source>
</evidence>
<evidence type="ECO:0000256" key="4">
    <source>
        <dbReference type="ARBA" id="ARBA00022679"/>
    </source>
</evidence>
<dbReference type="SUPFAM" id="SSF56112">
    <property type="entry name" value="Protein kinase-like (PK-like)"/>
    <property type="match status" value="1"/>
</dbReference>
<keyword evidence="6" id="KW-0418">Kinase</keyword>
<dbReference type="PANTHER" id="PTHR45631:SF6">
    <property type="entry name" value="OS09G0352000 PROTEIN"/>
    <property type="match status" value="1"/>
</dbReference>
<evidence type="ECO:0000256" key="8">
    <source>
        <dbReference type="ARBA" id="ARBA00047899"/>
    </source>
</evidence>
<evidence type="ECO:0000256" key="10">
    <source>
        <dbReference type="SAM" id="MobiDB-lite"/>
    </source>
</evidence>
<keyword evidence="5" id="KW-0547">Nucleotide-binding</keyword>
<feature type="compositionally biased region" description="Low complexity" evidence="10">
    <location>
        <begin position="796"/>
        <end position="811"/>
    </location>
</feature>
<dbReference type="PROSITE" id="PS00108">
    <property type="entry name" value="PROTEIN_KINASE_ST"/>
    <property type="match status" value="1"/>
</dbReference>
<protein>
    <recommendedName>
        <fullName evidence="2">non-specific serine/threonine protein kinase</fullName>
        <ecNumber evidence="2">2.7.11.1</ecNumber>
    </recommendedName>
</protein>
<evidence type="ECO:0000256" key="6">
    <source>
        <dbReference type="ARBA" id="ARBA00022777"/>
    </source>
</evidence>
<proteinExistence type="predicted"/>
<dbReference type="InterPro" id="IPR024788">
    <property type="entry name" value="Malectin-like_Carb-bd_dom"/>
</dbReference>
<name>A0A0E0QQ65_ORYRU</name>
<dbReference type="Pfam" id="PF07714">
    <property type="entry name" value="PK_Tyr_Ser-Thr"/>
    <property type="match status" value="1"/>
</dbReference>
<feature type="chain" id="PRO_5002371465" description="non-specific serine/threonine protein kinase" evidence="12">
    <location>
        <begin position="22"/>
        <end position="818"/>
    </location>
</feature>
<dbReference type="FunFam" id="1.10.510.10:FF:001023">
    <property type="entry name" value="Os07g0541700 protein"/>
    <property type="match status" value="1"/>
</dbReference>
<evidence type="ECO:0000256" key="7">
    <source>
        <dbReference type="ARBA" id="ARBA00022840"/>
    </source>
</evidence>
<dbReference type="PROSITE" id="PS50011">
    <property type="entry name" value="PROTEIN_KINASE_DOM"/>
    <property type="match status" value="1"/>
</dbReference>
<dbReference type="Gene3D" id="1.10.510.10">
    <property type="entry name" value="Transferase(Phosphotransferase) domain 1"/>
    <property type="match status" value="1"/>
</dbReference>
<keyword evidence="12" id="KW-0732">Signal</keyword>
<evidence type="ECO:0000256" key="5">
    <source>
        <dbReference type="ARBA" id="ARBA00022741"/>
    </source>
</evidence>
<dbReference type="GO" id="GO:0016020">
    <property type="term" value="C:membrane"/>
    <property type="evidence" value="ECO:0007669"/>
    <property type="project" value="UniProtKB-SubCell"/>
</dbReference>
<dbReference type="HOGENOM" id="CLU_000288_41_2_1"/>
<dbReference type="GO" id="GO:0005524">
    <property type="term" value="F:ATP binding"/>
    <property type="evidence" value="ECO:0007669"/>
    <property type="project" value="UniProtKB-KW"/>
</dbReference>
<dbReference type="EC" id="2.7.11.1" evidence="2"/>
<dbReference type="InterPro" id="IPR001245">
    <property type="entry name" value="Ser-Thr/Tyr_kinase_cat_dom"/>
</dbReference>
<evidence type="ECO:0000256" key="1">
    <source>
        <dbReference type="ARBA" id="ARBA00004167"/>
    </source>
</evidence>
<dbReference type="AlphaFoldDB" id="A0A0E0QQ65"/>
<dbReference type="STRING" id="4529.A0A0E0QQ65"/>
<reference evidence="15" key="1">
    <citation type="submission" date="2013-06" db="EMBL/GenBank/DDBJ databases">
        <authorList>
            <person name="Zhao Q."/>
        </authorList>
    </citation>
    <scope>NUCLEOTIDE SEQUENCE</scope>
    <source>
        <strain evidence="15">cv. W1943</strain>
    </source>
</reference>
<evidence type="ECO:0000256" key="2">
    <source>
        <dbReference type="ARBA" id="ARBA00012513"/>
    </source>
</evidence>
<accession>A0A0E0QQ65</accession>
<evidence type="ECO:0000259" key="13">
    <source>
        <dbReference type="PROSITE" id="PS50011"/>
    </source>
</evidence>
<keyword evidence="11" id="KW-0472">Membrane</keyword>
<keyword evidence="7" id="KW-0067">ATP-binding</keyword>
<keyword evidence="15" id="KW-1185">Reference proteome</keyword>
<dbReference type="GO" id="GO:0004674">
    <property type="term" value="F:protein serine/threonine kinase activity"/>
    <property type="evidence" value="ECO:0007669"/>
    <property type="project" value="UniProtKB-KW"/>
</dbReference>
<dbReference type="Gene3D" id="3.30.200.20">
    <property type="entry name" value="Phosphorylase Kinase, domain 1"/>
    <property type="match status" value="1"/>
</dbReference>
<evidence type="ECO:0000256" key="3">
    <source>
        <dbReference type="ARBA" id="ARBA00022527"/>
    </source>
</evidence>
<evidence type="ECO:0000313" key="14">
    <source>
        <dbReference type="EnsemblPlants" id="ORUFI09G07390.1"/>
    </source>
</evidence>
<comment type="subcellular location">
    <subcellularLocation>
        <location evidence="1">Membrane</location>
        <topology evidence="1">Single-pass membrane protein</topology>
    </subcellularLocation>
</comment>
<keyword evidence="11" id="KW-1133">Transmembrane helix</keyword>
<dbReference type="InterPro" id="IPR000719">
    <property type="entry name" value="Prot_kinase_dom"/>
</dbReference>
<dbReference type="InterPro" id="IPR008271">
    <property type="entry name" value="Ser/Thr_kinase_AS"/>
</dbReference>
<evidence type="ECO:0000256" key="9">
    <source>
        <dbReference type="ARBA" id="ARBA00048679"/>
    </source>
</evidence>
<feature type="compositionally biased region" description="Basic and acidic residues" evidence="10">
    <location>
        <begin position="466"/>
        <end position="478"/>
    </location>
</feature>
<feature type="transmembrane region" description="Helical" evidence="11">
    <location>
        <begin position="436"/>
        <end position="459"/>
    </location>
</feature>
<dbReference type="Pfam" id="PF12819">
    <property type="entry name" value="Malectin_like"/>
    <property type="match status" value="1"/>
</dbReference>
<organism evidence="14 15">
    <name type="scientific">Oryza rufipogon</name>
    <name type="common">Brownbeard rice</name>
    <name type="synonym">Asian wild rice</name>
    <dbReference type="NCBI Taxonomy" id="4529"/>
    <lineage>
        <taxon>Eukaryota</taxon>
        <taxon>Viridiplantae</taxon>
        <taxon>Streptophyta</taxon>
        <taxon>Embryophyta</taxon>
        <taxon>Tracheophyta</taxon>
        <taxon>Spermatophyta</taxon>
        <taxon>Magnoliopsida</taxon>
        <taxon>Liliopsida</taxon>
        <taxon>Poales</taxon>
        <taxon>Poaceae</taxon>
        <taxon>BOP clade</taxon>
        <taxon>Oryzoideae</taxon>
        <taxon>Oryzeae</taxon>
        <taxon>Oryzinae</taxon>
        <taxon>Oryza</taxon>
    </lineage>
</organism>
<sequence>MAPFLFAVLVLATTTLHGVVGQKAGFVSIDCGLEGTSGYTAEDTGIVYVSDGPYVDTGENHRLLPGEEGQRERRYLTVRSFPSGVRNCYSLPTVAGAKYLVRVVSYYGNYDGKDDSLLSSTSQFDLHLGATYWDTVSKSSYRFREAMFVAWASWVPVCLVNTGRGTPFVSAVELRPLGGELYPALNAIQSQSMRLVQRTNMGPSKSRILRYPRDPYDRRWLWMQLDRTWKNLSTTSTIKDTSLDYAVPLLVMQTAAEAVSNETSLAITGEYKAPMDQLEVFMHFADFQNSQLRQFSISFNKKASVQMRPSYLATNTLHSTYKATGGVCTMTLKPTSESTLRPMLNVFEVYTVIPRDNPMTFPRDFDTIMAIKIEYGIKKNWMGDPCFPTEFAWNGVKCSNVSGNNTARIISFFDSDGDVCNKTINPSPSRNKSKRAAIAISIVVLVMAIAILILVYLVWRQRRKPNNDPPREPEHENENASASINNHGDALQKVESRQFTYKELEKLTNHFEQFIGQGGFGPVYYGCLEDGTEIAVKMRSDSSSHGLDEFFAEVQSLTKVHHRNLVSLVGYCWEKDHLALVYEYMARGSLSDHLRGNNAIGEGLNWRTRVRVVVEAAQGLDYLHKGCSLPIIHRDVKASNILLSQNLQAKIADFGLSKSYLSETQTHISVTPAGTAGYIDPEYPLYRYFYTGRLTESSDVYSFGVVLLEIATGESPILPELGHIVHRVKNKIATGNISLVADIRLRGSYEVSSMWKVVDTALLCTTDIGTQRPTMAAVVALLKESLALEETRADSAFSGTTGTSHSTASSANFGPLAR</sequence>
<feature type="domain" description="Protein kinase" evidence="13">
    <location>
        <begin position="509"/>
        <end position="786"/>
    </location>
</feature>
<dbReference type="InterPro" id="IPR011009">
    <property type="entry name" value="Kinase-like_dom_sf"/>
</dbReference>
<comment type="catalytic activity">
    <reaction evidence="8">
        <text>L-threonyl-[protein] + ATP = O-phospho-L-threonyl-[protein] + ADP + H(+)</text>
        <dbReference type="Rhea" id="RHEA:46608"/>
        <dbReference type="Rhea" id="RHEA-COMP:11060"/>
        <dbReference type="Rhea" id="RHEA-COMP:11605"/>
        <dbReference type="ChEBI" id="CHEBI:15378"/>
        <dbReference type="ChEBI" id="CHEBI:30013"/>
        <dbReference type="ChEBI" id="CHEBI:30616"/>
        <dbReference type="ChEBI" id="CHEBI:61977"/>
        <dbReference type="ChEBI" id="CHEBI:456216"/>
        <dbReference type="EC" id="2.7.11.1"/>
    </reaction>
</comment>
<reference evidence="14" key="2">
    <citation type="submission" date="2015-06" db="UniProtKB">
        <authorList>
            <consortium name="EnsemblPlants"/>
        </authorList>
    </citation>
    <scope>IDENTIFICATION</scope>
</reference>
<dbReference type="Gramene" id="ORUFI09G07390.1">
    <property type="protein sequence ID" value="ORUFI09G07390.1"/>
    <property type="gene ID" value="ORUFI09G07390"/>
</dbReference>
<dbReference type="Proteomes" id="UP000008022">
    <property type="component" value="Unassembled WGS sequence"/>
</dbReference>
<feature type="region of interest" description="Disordered" evidence="10">
    <location>
        <begin position="466"/>
        <end position="485"/>
    </location>
</feature>
<evidence type="ECO:0000313" key="15">
    <source>
        <dbReference type="Proteomes" id="UP000008022"/>
    </source>
</evidence>
<evidence type="ECO:0000256" key="12">
    <source>
        <dbReference type="SAM" id="SignalP"/>
    </source>
</evidence>
<dbReference type="eggNOG" id="ENOG502QQCZ">
    <property type="taxonomic scope" value="Eukaryota"/>
</dbReference>
<dbReference type="SMART" id="SM00220">
    <property type="entry name" value="S_TKc"/>
    <property type="match status" value="1"/>
</dbReference>
<dbReference type="EnsemblPlants" id="ORUFI09G07390.1">
    <property type="protein sequence ID" value="ORUFI09G07390.1"/>
    <property type="gene ID" value="ORUFI09G07390"/>
</dbReference>
<keyword evidence="3" id="KW-0723">Serine/threonine-protein kinase</keyword>
<dbReference type="PANTHER" id="PTHR45631">
    <property type="entry name" value="OS07G0107800 PROTEIN-RELATED"/>
    <property type="match status" value="1"/>
</dbReference>
<keyword evidence="11" id="KW-0812">Transmembrane</keyword>